<accession>G9EJI8</accession>
<evidence type="ECO:0000313" key="4">
    <source>
        <dbReference type="Proteomes" id="UP000002770"/>
    </source>
</evidence>
<dbReference type="AlphaFoldDB" id="G9EJI8"/>
<name>G9EJI8_9GAMM</name>
<evidence type="ECO:0008006" key="5">
    <source>
        <dbReference type="Google" id="ProtNLM"/>
    </source>
</evidence>
<dbReference type="PANTHER" id="PTHR40252">
    <property type="entry name" value="BLR0328 PROTEIN"/>
    <property type="match status" value="1"/>
</dbReference>
<dbReference type="Pfam" id="PF08495">
    <property type="entry name" value="FIST"/>
    <property type="match status" value="1"/>
</dbReference>
<dbReference type="OrthoDB" id="179842at2"/>
<gene>
    <name evidence="3" type="ORF">LDG_5353</name>
</gene>
<keyword evidence="4" id="KW-1185">Reference proteome</keyword>
<dbReference type="STRING" id="658187.LDG_5353"/>
<feature type="domain" description="FIST C-domain" evidence="2">
    <location>
        <begin position="228"/>
        <end position="378"/>
    </location>
</feature>
<dbReference type="SMART" id="SM01204">
    <property type="entry name" value="FIST_C"/>
    <property type="match status" value="1"/>
</dbReference>
<proteinExistence type="predicted"/>
<dbReference type="eggNOG" id="COG3287">
    <property type="taxonomic scope" value="Bacteria"/>
</dbReference>
<dbReference type="Proteomes" id="UP000002770">
    <property type="component" value="Unassembled WGS sequence"/>
</dbReference>
<sequence length="396" mass="42996">MDIATGCSKKLNEAEAVREAYNQLTEKMGIPSFLFVLSTATYNNKIIMHELNALMDNTKLIGGTSCIGLFTERGYCSENNRALGLLGLKDDKGCFGIAALSLSDHPLSDGQEVIKKALNNAGRLGELPTMILLTSAPGHEEDLINGIMSVVGVNVPIFGGTSADNTISGLWQQFCGEDIYQNGIAVAVIYASQAIGYAFHNGYIPTKQTGIVTKTTGRIINTIDNKPAAEIYNQWSGGLIQSVLGTDSNILALSTFHPLGHEVGKIGTIPYYNLSHPSEIFTDGSMNFFSSIQENDRVVFMTGTKESLKTRIKRVIHLAKENYSHNGDQKPKGAFIVYCAGCFLAIQDEIQDVIDNVYSELPTEPFFGMFSFGEQGCLYGGENRHGNLMISAIIFG</sequence>
<evidence type="ECO:0000259" key="2">
    <source>
        <dbReference type="SMART" id="SM01204"/>
    </source>
</evidence>
<dbReference type="HOGENOM" id="CLU_052774_1_0_6"/>
<reference evidence="3 4" key="1">
    <citation type="journal article" date="2011" name="BMC Genomics">
        <title>Insight into cross-talk between intra-amoebal pathogens.</title>
        <authorList>
            <person name="Gimenez G."/>
            <person name="Bertelli C."/>
            <person name="Moliner C."/>
            <person name="Robert C."/>
            <person name="Raoult D."/>
            <person name="Fournier P.E."/>
            <person name="Greub G."/>
        </authorList>
    </citation>
    <scope>NUCLEOTIDE SEQUENCE [LARGE SCALE GENOMIC DNA]</scope>
    <source>
        <strain evidence="3 4">LLAP12</strain>
    </source>
</reference>
<dbReference type="InterPro" id="IPR013702">
    <property type="entry name" value="FIST_domain_N"/>
</dbReference>
<dbReference type="InParanoid" id="G9EJI8"/>
<protein>
    <recommendedName>
        <fullName evidence="5">FIST C-domain domain-containing protein</fullName>
    </recommendedName>
</protein>
<feature type="domain" description="FIST" evidence="1">
    <location>
        <begin position="30"/>
        <end position="227"/>
    </location>
</feature>
<dbReference type="Pfam" id="PF10442">
    <property type="entry name" value="FIST_C"/>
    <property type="match status" value="1"/>
</dbReference>
<evidence type="ECO:0000313" key="3">
    <source>
        <dbReference type="EMBL" id="EHL32576.1"/>
    </source>
</evidence>
<dbReference type="SMART" id="SM00897">
    <property type="entry name" value="FIST"/>
    <property type="match status" value="1"/>
</dbReference>
<dbReference type="EMBL" id="JH413797">
    <property type="protein sequence ID" value="EHL32576.1"/>
    <property type="molecule type" value="Genomic_DNA"/>
</dbReference>
<evidence type="ECO:0000259" key="1">
    <source>
        <dbReference type="SMART" id="SM00897"/>
    </source>
</evidence>
<dbReference type="RefSeq" id="WP_006869335.1">
    <property type="nucleotide sequence ID" value="NZ_JH413797.1"/>
</dbReference>
<organism evidence="3 4">
    <name type="scientific">Legionella drancourtii LLAP12</name>
    <dbReference type="NCBI Taxonomy" id="658187"/>
    <lineage>
        <taxon>Bacteria</taxon>
        <taxon>Pseudomonadati</taxon>
        <taxon>Pseudomonadota</taxon>
        <taxon>Gammaproteobacteria</taxon>
        <taxon>Legionellales</taxon>
        <taxon>Legionellaceae</taxon>
        <taxon>Legionella</taxon>
    </lineage>
</organism>
<dbReference type="InterPro" id="IPR019494">
    <property type="entry name" value="FIST_C"/>
</dbReference>
<dbReference type="PANTHER" id="PTHR40252:SF2">
    <property type="entry name" value="BLR0328 PROTEIN"/>
    <property type="match status" value="1"/>
</dbReference>